<dbReference type="PROSITE" id="PS51192">
    <property type="entry name" value="HELICASE_ATP_BIND_1"/>
    <property type="match status" value="1"/>
</dbReference>
<feature type="compositionally biased region" description="Low complexity" evidence="17">
    <location>
        <begin position="24"/>
        <end position="36"/>
    </location>
</feature>
<keyword evidence="11" id="KW-0378">Hydrolase</keyword>
<keyword evidence="7 20" id="KW-0436">Ligase</keyword>
<dbReference type="GO" id="GO:0004357">
    <property type="term" value="F:glutamate-cysteine ligase activity"/>
    <property type="evidence" value="ECO:0007669"/>
    <property type="project" value="InterPro"/>
</dbReference>
<dbReference type="SMART" id="SM00487">
    <property type="entry name" value="DEXDc"/>
    <property type="match status" value="1"/>
</dbReference>
<evidence type="ECO:0000256" key="13">
    <source>
        <dbReference type="ARBA" id="ARBA00022840"/>
    </source>
</evidence>
<feature type="compositionally biased region" description="Gly residues" evidence="17">
    <location>
        <begin position="607"/>
        <end position="617"/>
    </location>
</feature>
<keyword evidence="15" id="KW-0809">Transit peptide</keyword>
<evidence type="ECO:0000256" key="15">
    <source>
        <dbReference type="ARBA" id="ARBA00022946"/>
    </source>
</evidence>
<dbReference type="SUPFAM" id="SSF52540">
    <property type="entry name" value="P-loop containing nucleoside triphosphate hydrolases"/>
    <property type="match status" value="2"/>
</dbReference>
<keyword evidence="21" id="KW-1185">Reference proteome</keyword>
<comment type="subunit">
    <text evidence="5">Homodimer or monomer when oxidized or reduced, respectively.</text>
</comment>
<feature type="compositionally biased region" description="Gly residues" evidence="17">
    <location>
        <begin position="627"/>
        <end position="647"/>
    </location>
</feature>
<evidence type="ECO:0000256" key="1">
    <source>
        <dbReference type="ARBA" id="ARBA00004229"/>
    </source>
</evidence>
<protein>
    <submittedName>
        <fullName evidence="20">Glutamate-cysteine ligase, chloroplastic</fullName>
    </submittedName>
</protein>
<dbReference type="AlphaFoldDB" id="A0A087SJN9"/>
<feature type="domain" description="Helicase ATP-binding" evidence="18">
    <location>
        <begin position="170"/>
        <end position="236"/>
    </location>
</feature>
<dbReference type="InterPro" id="IPR027417">
    <property type="entry name" value="P-loop_NTPase"/>
</dbReference>
<sequence>MASVLARGSRRLVSSGTLGALSRSLRTVTTRRPTSLASSGLPSTPLRAQSQLFGQDQNARISTHLSAVQAAVAEPVGTAEDDDSSSDATRQTFSSLFSVDVEDVEEAVVDESLLLVNCGLSDVTVKALEARGIRSMFPVQKRVFEPAMAGQDLIARARTGSGKTLAFALPGALDLTQVRFAILDEADQMLAIGFAEDTERILGYAPRERQTMLFSATTPAWIKKLVASHLRAPVNIDLIGQGASGKLAESITAHAIQVAPEVRRSVLVDVLTVYGAGGKSIVFTQTKREADEVAAGVSSHLPCSALHGDMSQAEREKVLRAFRRGGISVLVATDVAARGLDIPDVDLVVHYELPQDAESFLHRSGRTGRAGKDGVAIAMFTRREAGWMKRILRETGTAGVTLITAPTAVQVMEAAARQVMTRLDGVEEEVRAFFRPVARRILASREPAEALEAALAALSGIKEVPEPRSLLTQEEGLVTLRLSGRRGRISRPAQVSAVVGGLADAAAPGGARVALGRIRMLPALSAEEREEGAAFDVPAAAAPALLAAAEASTDLAGQGLTLDMPDTLPPEEDLYGRDSSPYAGSRGPPRGGRSGGNARYSSDNRRGGYGGGGGSGGYSNDRRSSSGSGGGYGRRPASGGSGSGYRSGGDRWSGNGGNKWEGGGGDRNRRPSSGGARRSSSSWGDAQKFGGDWIGTEHEKLGYSKAPPHARPTHDQISDLLTHIHSSNGWEYIMEGKAKIGLAHDGQTVTLEPGGQTELSGAPLPDLHAVARETREHLLEVRKACDAVGIDYMNIGFDPKWDFEDVPRMPKTRYRYMREYMPKVGTLGHDMMFRSCTIQVNLDFESEEDMVQKFRIGLALQNVAGALFANSPFRNGAPSGYKSWRLHVWTDVDPHRCGRLPFVFDPGFSFAAYAEWALDVPMYFLYRDGQYTDVGGQPFRAFFEGRLEGHPGLFPTAADWDLHLTTVFPDVRLKQFLEMRGADGGSWEFITALPALWVGLLYDAGAQAQAAALVADWTPAELEALQADVPRLALQAPFRDGTVQDVALRMLNIARRGLEARGLGEERYLDVLDAVAESGVTRADRLLQLYDSEWSRSIEPLYTPEHRVDNGLC</sequence>
<dbReference type="InterPro" id="IPR014001">
    <property type="entry name" value="Helicase_ATP-bd"/>
</dbReference>
<dbReference type="InterPro" id="IPR012562">
    <property type="entry name" value="GUCT"/>
</dbReference>
<keyword evidence="8" id="KW-0934">Plastid</keyword>
<reference evidence="20 21" key="1">
    <citation type="journal article" date="2014" name="BMC Genomics">
        <title>Oil accumulation mechanisms of the oleaginous microalga Chlorella protothecoides revealed through its genome, transcriptomes, and proteomes.</title>
        <authorList>
            <person name="Gao C."/>
            <person name="Wang Y."/>
            <person name="Shen Y."/>
            <person name="Yan D."/>
            <person name="He X."/>
            <person name="Dai J."/>
            <person name="Wu Q."/>
        </authorList>
    </citation>
    <scope>NUCLEOTIDE SEQUENCE [LARGE SCALE GENOMIC DNA]</scope>
    <source>
        <strain evidence="20 21">0710</strain>
    </source>
</reference>
<dbReference type="InterPro" id="IPR001650">
    <property type="entry name" value="Helicase_C-like"/>
</dbReference>
<dbReference type="InterPro" id="IPR044742">
    <property type="entry name" value="DEAD/DEAH_RhlB"/>
</dbReference>
<dbReference type="GO" id="GO:0006750">
    <property type="term" value="P:glutathione biosynthetic process"/>
    <property type="evidence" value="ECO:0007669"/>
    <property type="project" value="UniProtKB-UniPathway"/>
</dbReference>
<organism evidence="20 21">
    <name type="scientific">Auxenochlorella protothecoides</name>
    <name type="common">Green microalga</name>
    <name type="synonym">Chlorella protothecoides</name>
    <dbReference type="NCBI Taxonomy" id="3075"/>
    <lineage>
        <taxon>Eukaryota</taxon>
        <taxon>Viridiplantae</taxon>
        <taxon>Chlorophyta</taxon>
        <taxon>core chlorophytes</taxon>
        <taxon>Trebouxiophyceae</taxon>
        <taxon>Chlorellales</taxon>
        <taxon>Chlorellaceae</taxon>
        <taxon>Auxenochlorella</taxon>
    </lineage>
</organism>
<dbReference type="CDD" id="cd18787">
    <property type="entry name" value="SF2_C_DEAD"/>
    <property type="match status" value="1"/>
</dbReference>
<dbReference type="SUPFAM" id="SSF55931">
    <property type="entry name" value="Glutamine synthetase/guanido kinase"/>
    <property type="match status" value="1"/>
</dbReference>
<dbReference type="Pfam" id="PF04107">
    <property type="entry name" value="GCS2"/>
    <property type="match status" value="1"/>
</dbReference>
<dbReference type="PROSITE" id="PS51194">
    <property type="entry name" value="HELICASE_CTER"/>
    <property type="match status" value="1"/>
</dbReference>
<keyword evidence="9" id="KW-0317">Glutathione biosynthesis</keyword>
<dbReference type="PANTHER" id="PTHR34378">
    <property type="entry name" value="GLUTAMATE--CYSTEINE LIGASE, CHLOROPLASTIC"/>
    <property type="match status" value="1"/>
</dbReference>
<evidence type="ECO:0000256" key="3">
    <source>
        <dbReference type="ARBA" id="ARBA00006517"/>
    </source>
</evidence>
<proteinExistence type="inferred from homology"/>
<dbReference type="InterPro" id="IPR006336">
    <property type="entry name" value="GCS2"/>
</dbReference>
<feature type="domain" description="Helicase C-terminal" evidence="19">
    <location>
        <begin position="266"/>
        <end position="413"/>
    </location>
</feature>
<keyword evidence="16" id="KW-1015">Disulfide bond</keyword>
<dbReference type="OrthoDB" id="4255at2759"/>
<evidence type="ECO:0000259" key="18">
    <source>
        <dbReference type="PROSITE" id="PS51192"/>
    </source>
</evidence>
<feature type="compositionally biased region" description="Gly residues" evidence="17">
    <location>
        <begin position="654"/>
        <end position="663"/>
    </location>
</feature>
<feature type="compositionally biased region" description="Low complexity" evidence="17">
    <location>
        <begin position="671"/>
        <end position="684"/>
    </location>
</feature>
<dbReference type="UniPathway" id="UPA00142">
    <property type="reaction ID" value="UER00209"/>
</dbReference>
<keyword evidence="14" id="KW-0694">RNA-binding</keyword>
<dbReference type="Pfam" id="PF08152">
    <property type="entry name" value="GUCT"/>
    <property type="match status" value="1"/>
</dbReference>
<dbReference type="Pfam" id="PF00270">
    <property type="entry name" value="DEAD"/>
    <property type="match status" value="2"/>
</dbReference>
<dbReference type="GO" id="GO:0009507">
    <property type="term" value="C:chloroplast"/>
    <property type="evidence" value="ECO:0007669"/>
    <property type="project" value="UniProtKB-SubCell"/>
</dbReference>
<gene>
    <name evidence="20" type="ORF">F751_4195</name>
</gene>
<evidence type="ECO:0000256" key="10">
    <source>
        <dbReference type="ARBA" id="ARBA00022741"/>
    </source>
</evidence>
<dbReference type="NCBIfam" id="TIGR01436">
    <property type="entry name" value="glu_cys_lig_pln"/>
    <property type="match status" value="1"/>
</dbReference>
<dbReference type="Gene3D" id="3.30.590.20">
    <property type="match status" value="1"/>
</dbReference>
<dbReference type="GO" id="GO:0016787">
    <property type="term" value="F:hydrolase activity"/>
    <property type="evidence" value="ECO:0007669"/>
    <property type="project" value="UniProtKB-KW"/>
</dbReference>
<comment type="similarity">
    <text evidence="4">Belongs to the carboxylate-amine ligase family. Glutamate--cysteine ligase type 2 subfamily.</text>
</comment>
<evidence type="ECO:0000256" key="4">
    <source>
        <dbReference type="ARBA" id="ARBA00010253"/>
    </source>
</evidence>
<evidence type="ECO:0000256" key="17">
    <source>
        <dbReference type="SAM" id="MobiDB-lite"/>
    </source>
</evidence>
<dbReference type="GO" id="GO:0004386">
    <property type="term" value="F:helicase activity"/>
    <property type="evidence" value="ECO:0007669"/>
    <property type="project" value="UniProtKB-KW"/>
</dbReference>
<feature type="region of interest" description="Disordered" evidence="17">
    <location>
        <begin position="559"/>
        <end position="691"/>
    </location>
</feature>
<dbReference type="InterPro" id="IPR011556">
    <property type="entry name" value="Glut_cys_lig_pln_type"/>
</dbReference>
<dbReference type="CDD" id="cd00268">
    <property type="entry name" value="DEADc"/>
    <property type="match status" value="1"/>
</dbReference>
<evidence type="ECO:0000256" key="7">
    <source>
        <dbReference type="ARBA" id="ARBA00022598"/>
    </source>
</evidence>
<evidence type="ECO:0000256" key="5">
    <source>
        <dbReference type="ARBA" id="ARBA00011153"/>
    </source>
</evidence>
<evidence type="ECO:0000259" key="19">
    <source>
        <dbReference type="PROSITE" id="PS51194"/>
    </source>
</evidence>
<comment type="pathway">
    <text evidence="2">Sulfur metabolism; glutathione biosynthesis; glutathione from L-cysteine and L-glutamate: step 1/2.</text>
</comment>
<feature type="region of interest" description="Disordered" evidence="17">
    <location>
        <begin position="24"/>
        <end position="43"/>
    </location>
</feature>
<dbReference type="Pfam" id="PF26142">
    <property type="entry name" value="DD_DDX21-DDX50"/>
    <property type="match status" value="1"/>
</dbReference>
<dbReference type="Proteomes" id="UP000028924">
    <property type="component" value="Unassembled WGS sequence"/>
</dbReference>
<dbReference type="KEGG" id="apro:F751_4195"/>
<comment type="subcellular location">
    <subcellularLocation>
        <location evidence="1">Plastid</location>
        <location evidence="1">Chloroplast</location>
    </subcellularLocation>
</comment>
<evidence type="ECO:0000256" key="14">
    <source>
        <dbReference type="ARBA" id="ARBA00022884"/>
    </source>
</evidence>
<evidence type="ECO:0000313" key="21">
    <source>
        <dbReference type="Proteomes" id="UP000028924"/>
    </source>
</evidence>
<dbReference type="eggNOG" id="KOG0331">
    <property type="taxonomic scope" value="Eukaryota"/>
</dbReference>
<keyword evidence="10" id="KW-0547">Nucleotide-binding</keyword>
<evidence type="ECO:0000256" key="6">
    <source>
        <dbReference type="ARBA" id="ARBA00022528"/>
    </source>
</evidence>
<evidence type="ECO:0000256" key="12">
    <source>
        <dbReference type="ARBA" id="ARBA00022806"/>
    </source>
</evidence>
<dbReference type="RefSeq" id="XP_011398839.1">
    <property type="nucleotide sequence ID" value="XM_011400537.1"/>
</dbReference>
<accession>A0A087SJN9</accession>
<comment type="similarity">
    <text evidence="3">Belongs to the DEAD box helicase family. DDX21/DDX50 subfamily.</text>
</comment>
<dbReference type="GeneID" id="23615586"/>
<evidence type="ECO:0000256" key="2">
    <source>
        <dbReference type="ARBA" id="ARBA00005006"/>
    </source>
</evidence>
<keyword evidence="12" id="KW-0347">Helicase</keyword>
<dbReference type="InterPro" id="IPR059027">
    <property type="entry name" value="DD_DDX21-DDX50"/>
</dbReference>
<dbReference type="PANTHER" id="PTHR34378:SF1">
    <property type="entry name" value="GLUTAMATE--CYSTEINE LIGASE, CHLOROPLASTIC"/>
    <property type="match status" value="1"/>
</dbReference>
<dbReference type="GO" id="GO:0003723">
    <property type="term" value="F:RNA binding"/>
    <property type="evidence" value="ECO:0007669"/>
    <property type="project" value="UniProtKB-KW"/>
</dbReference>
<evidence type="ECO:0000256" key="8">
    <source>
        <dbReference type="ARBA" id="ARBA00022640"/>
    </source>
</evidence>
<dbReference type="SMART" id="SM00490">
    <property type="entry name" value="HELICc"/>
    <property type="match status" value="1"/>
</dbReference>
<dbReference type="InterPro" id="IPR011545">
    <property type="entry name" value="DEAD/DEAH_box_helicase_dom"/>
</dbReference>
<dbReference type="Pfam" id="PF00271">
    <property type="entry name" value="Helicase_C"/>
    <property type="match status" value="1"/>
</dbReference>
<dbReference type="GO" id="GO:0005524">
    <property type="term" value="F:ATP binding"/>
    <property type="evidence" value="ECO:0007669"/>
    <property type="project" value="UniProtKB-KW"/>
</dbReference>
<evidence type="ECO:0000313" key="20">
    <source>
        <dbReference type="EMBL" id="KFM25943.1"/>
    </source>
</evidence>
<name>A0A087SJN9_AUXPR</name>
<dbReference type="InterPro" id="IPR014746">
    <property type="entry name" value="Gln_synth/guanido_kin_cat_dom"/>
</dbReference>
<keyword evidence="6" id="KW-0150">Chloroplast</keyword>
<evidence type="ECO:0000256" key="9">
    <source>
        <dbReference type="ARBA" id="ARBA00022684"/>
    </source>
</evidence>
<evidence type="ECO:0000256" key="11">
    <source>
        <dbReference type="ARBA" id="ARBA00022801"/>
    </source>
</evidence>
<evidence type="ECO:0000256" key="16">
    <source>
        <dbReference type="ARBA" id="ARBA00023157"/>
    </source>
</evidence>
<dbReference type="STRING" id="3075.A0A087SJN9"/>
<dbReference type="Gene3D" id="3.40.50.300">
    <property type="entry name" value="P-loop containing nucleotide triphosphate hydrolases"/>
    <property type="match status" value="3"/>
</dbReference>
<keyword evidence="13" id="KW-0067">ATP-binding</keyword>
<dbReference type="EMBL" id="KL662124">
    <property type="protein sequence ID" value="KFM25943.1"/>
    <property type="molecule type" value="Genomic_DNA"/>
</dbReference>
<dbReference type="InterPro" id="IPR035434">
    <property type="entry name" value="GCL_bact_plant"/>
</dbReference>